<dbReference type="InterPro" id="IPR030678">
    <property type="entry name" value="Peptide/Ni-bd"/>
</dbReference>
<dbReference type="Pfam" id="PF00496">
    <property type="entry name" value="SBP_bac_5"/>
    <property type="match status" value="1"/>
</dbReference>
<dbReference type="RefSeq" id="WP_226935930.1">
    <property type="nucleotide sequence ID" value="NZ_JACDXX010000010.1"/>
</dbReference>
<sequence length="522" mass="57052">MTVQKTSRSPVWAMPRRAFLGGAAAMAGASTLILPHSLMAQTSTPSRGGHLVMGIDNASTSDRLDPAYYWEQFNYHCGTQLFDTLTDLDDQGLVAPALAESWEPRQGGQQWVFTLRSGVSFHNGKALAPEDVIYSLNHHRGDDTESAGKSYLMAVTAISKTGPMEITIDLDAPNADFPYLLSDIHYVVTFDGANFDEGVGTGPYILENFEPGVSLLVRRNENYWNPARGFVASIETLAYNDASARVAALMSGSLHFINNISAQVAGRLRGMPQIQLLEEPDNQLGLFVGRTDQGPFANADVRRAVKYAVEREELVGAIFPGSGSVSHDNPLFPTSRYFSTDLPRHDYDADKAAHYWKKSGYDGPIRLSVAEGATFAGTVECAQLIQASAAAAGLPFEIDRVPADGYWSEVWMQHDFCSSVWSARPTADALLSLLYHSQSTWNETYWNNSRFDGIITAARGELDEAKRRALYHDAQLLIVEESASLIPVYRSMLNGGSADLRGFSAVPGQIAPRIGPSVWLEA</sequence>
<reference evidence="4 5" key="1">
    <citation type="submission" date="2020-07" db="EMBL/GenBank/DDBJ databases">
        <title>Pseudogemmobacter sp. nov., isolated from poultry manure in Taiwan.</title>
        <authorList>
            <person name="Lin S.-Y."/>
            <person name="Tang Y.-S."/>
            <person name="Young C.-C."/>
        </authorList>
    </citation>
    <scope>NUCLEOTIDE SEQUENCE [LARGE SCALE GENOMIC DNA]</scope>
    <source>
        <strain evidence="4 5">CC-YST710</strain>
    </source>
</reference>
<keyword evidence="5" id="KW-1185">Reference proteome</keyword>
<dbReference type="Gene3D" id="3.10.105.10">
    <property type="entry name" value="Dipeptide-binding Protein, Domain 3"/>
    <property type="match status" value="1"/>
</dbReference>
<gene>
    <name evidence="4" type="ORF">H0485_12190</name>
</gene>
<dbReference type="PIRSF" id="PIRSF002741">
    <property type="entry name" value="MppA"/>
    <property type="match status" value="1"/>
</dbReference>
<evidence type="ECO:0000313" key="4">
    <source>
        <dbReference type="EMBL" id="MCB5410754.1"/>
    </source>
</evidence>
<dbReference type="InterPro" id="IPR006311">
    <property type="entry name" value="TAT_signal"/>
</dbReference>
<accession>A0ABS8CN08</accession>
<comment type="subcellular location">
    <subcellularLocation>
        <location evidence="1">Periplasm</location>
    </subcellularLocation>
</comment>
<comment type="similarity">
    <text evidence="2">Belongs to the bacterial solute-binding protein 5 family.</text>
</comment>
<evidence type="ECO:0000259" key="3">
    <source>
        <dbReference type="Pfam" id="PF00496"/>
    </source>
</evidence>
<evidence type="ECO:0000256" key="2">
    <source>
        <dbReference type="ARBA" id="ARBA00005695"/>
    </source>
</evidence>
<proteinExistence type="inferred from homology"/>
<dbReference type="Gene3D" id="3.40.190.10">
    <property type="entry name" value="Periplasmic binding protein-like II"/>
    <property type="match status" value="1"/>
</dbReference>
<dbReference type="InterPro" id="IPR039424">
    <property type="entry name" value="SBP_5"/>
</dbReference>
<organism evidence="4 5">
    <name type="scientific">Pseudogemmobacter faecipullorum</name>
    <dbReference type="NCBI Taxonomy" id="2755041"/>
    <lineage>
        <taxon>Bacteria</taxon>
        <taxon>Pseudomonadati</taxon>
        <taxon>Pseudomonadota</taxon>
        <taxon>Alphaproteobacteria</taxon>
        <taxon>Rhodobacterales</taxon>
        <taxon>Paracoccaceae</taxon>
        <taxon>Pseudogemmobacter</taxon>
    </lineage>
</organism>
<protein>
    <submittedName>
        <fullName evidence="4">ABC transporter substrate-binding protein</fullName>
    </submittedName>
</protein>
<feature type="domain" description="Solute-binding protein family 5" evidence="3">
    <location>
        <begin position="94"/>
        <end position="439"/>
    </location>
</feature>
<evidence type="ECO:0000313" key="5">
    <source>
        <dbReference type="Proteomes" id="UP001198571"/>
    </source>
</evidence>
<comment type="caution">
    <text evidence="4">The sequence shown here is derived from an EMBL/GenBank/DDBJ whole genome shotgun (WGS) entry which is preliminary data.</text>
</comment>
<dbReference type="Gene3D" id="3.90.76.10">
    <property type="entry name" value="Dipeptide-binding Protein, Domain 1"/>
    <property type="match status" value="1"/>
</dbReference>
<dbReference type="InterPro" id="IPR000914">
    <property type="entry name" value="SBP_5_dom"/>
</dbReference>
<dbReference type="EMBL" id="JACDXX010000010">
    <property type="protein sequence ID" value="MCB5410754.1"/>
    <property type="molecule type" value="Genomic_DNA"/>
</dbReference>
<dbReference type="SUPFAM" id="SSF53850">
    <property type="entry name" value="Periplasmic binding protein-like II"/>
    <property type="match status" value="1"/>
</dbReference>
<evidence type="ECO:0000256" key="1">
    <source>
        <dbReference type="ARBA" id="ARBA00004418"/>
    </source>
</evidence>
<dbReference type="PANTHER" id="PTHR30290">
    <property type="entry name" value="PERIPLASMIC BINDING COMPONENT OF ABC TRANSPORTER"/>
    <property type="match status" value="1"/>
</dbReference>
<name>A0ABS8CN08_9RHOB</name>
<dbReference type="Proteomes" id="UP001198571">
    <property type="component" value="Unassembled WGS sequence"/>
</dbReference>
<dbReference type="CDD" id="cd08503">
    <property type="entry name" value="PBP2_NikA_DppA_OppA_like_17"/>
    <property type="match status" value="1"/>
</dbReference>
<dbReference type="PROSITE" id="PS51318">
    <property type="entry name" value="TAT"/>
    <property type="match status" value="1"/>
</dbReference>